<name>A0A8S5Q8U4_9CAUD</name>
<evidence type="ECO:0000256" key="1">
    <source>
        <dbReference type="SAM" id="MobiDB-lite"/>
    </source>
</evidence>
<proteinExistence type="predicted"/>
<sequence>MGAATTITETGLRATLRGLQGLWVELEAAKYPTPTRITNPQGGRKPGAHPTTPGGAATTLDIDLTLRLFEVARDVANYIQPERILTCDAHQLLRFMDFNAGLITGLDFAPDIHAELRHQESRLQEFLRAGQPMVCDVGEPWLTWRTIIHAAHAEGHVVSRALLRKWAERGHIDTRLSADRIACYRLGEVLDRLKNMPLPAVTAGDIIDATTQPAEKPVEGLGLASPRGVLMAPHPG</sequence>
<dbReference type="EMBL" id="BK015605">
    <property type="protein sequence ID" value="DAE15464.1"/>
    <property type="molecule type" value="Genomic_DNA"/>
</dbReference>
<organism evidence="2">
    <name type="scientific">Siphoviridae sp. ctjOC2</name>
    <dbReference type="NCBI Taxonomy" id="2825632"/>
    <lineage>
        <taxon>Viruses</taxon>
        <taxon>Duplodnaviria</taxon>
        <taxon>Heunggongvirae</taxon>
        <taxon>Uroviricota</taxon>
        <taxon>Caudoviricetes</taxon>
    </lineage>
</organism>
<evidence type="ECO:0000313" key="2">
    <source>
        <dbReference type="EMBL" id="DAE15464.1"/>
    </source>
</evidence>
<protein>
    <submittedName>
        <fullName evidence="2">Uncharacterized protein</fullName>
    </submittedName>
</protein>
<reference evidence="2" key="1">
    <citation type="journal article" date="2021" name="Proc. Natl. Acad. Sci. U.S.A.">
        <title>A Catalog of Tens of Thousands of Viruses from Human Metagenomes Reveals Hidden Associations with Chronic Diseases.</title>
        <authorList>
            <person name="Tisza M.J."/>
            <person name="Buck C.B."/>
        </authorList>
    </citation>
    <scope>NUCLEOTIDE SEQUENCE</scope>
    <source>
        <strain evidence="2">CtjOC2</strain>
    </source>
</reference>
<accession>A0A8S5Q8U4</accession>
<feature type="region of interest" description="Disordered" evidence="1">
    <location>
        <begin position="33"/>
        <end position="56"/>
    </location>
</feature>